<comment type="caution">
    <text evidence="3">The sequence shown here is derived from an EMBL/GenBank/DDBJ whole genome shotgun (WGS) entry which is preliminary data.</text>
</comment>
<dbReference type="RefSeq" id="WP_183598132.1">
    <property type="nucleotide sequence ID" value="NZ_JACHXK010000002.1"/>
</dbReference>
<reference evidence="3 4" key="1">
    <citation type="submission" date="2020-08" db="EMBL/GenBank/DDBJ databases">
        <title>Genomic Encyclopedia of Type Strains, Phase III (KMG-III): the genomes of soil and plant-associated and newly described type strains.</title>
        <authorList>
            <person name="Whitman W."/>
        </authorList>
    </citation>
    <scope>NUCLEOTIDE SEQUENCE [LARGE SCALE GENOMIC DNA]</scope>
    <source>
        <strain evidence="3 4">CECT 5862</strain>
    </source>
</reference>
<protein>
    <recommendedName>
        <fullName evidence="2">CAAX prenyl protease 2/Lysostaphin resistance protein A-like domain-containing protein</fullName>
    </recommendedName>
</protein>
<feature type="transmembrane region" description="Helical" evidence="1">
    <location>
        <begin position="151"/>
        <end position="167"/>
    </location>
</feature>
<organism evidence="3 4">
    <name type="scientific">Paenibacillus phyllosphaerae</name>
    <dbReference type="NCBI Taxonomy" id="274593"/>
    <lineage>
        <taxon>Bacteria</taxon>
        <taxon>Bacillati</taxon>
        <taxon>Bacillota</taxon>
        <taxon>Bacilli</taxon>
        <taxon>Bacillales</taxon>
        <taxon>Paenibacillaceae</taxon>
        <taxon>Paenibacillus</taxon>
    </lineage>
</organism>
<gene>
    <name evidence="3" type="ORF">FHS18_001300</name>
</gene>
<dbReference type="InterPro" id="IPR003675">
    <property type="entry name" value="Rce1/LyrA-like_dom"/>
</dbReference>
<dbReference type="AlphaFoldDB" id="A0A7W5AUX8"/>
<feature type="transmembrane region" description="Helical" evidence="1">
    <location>
        <begin position="173"/>
        <end position="193"/>
    </location>
</feature>
<dbReference type="GO" id="GO:0080120">
    <property type="term" value="P:CAAX-box protein maturation"/>
    <property type="evidence" value="ECO:0007669"/>
    <property type="project" value="UniProtKB-ARBA"/>
</dbReference>
<evidence type="ECO:0000313" key="3">
    <source>
        <dbReference type="EMBL" id="MBB3109248.1"/>
    </source>
</evidence>
<evidence type="ECO:0000259" key="2">
    <source>
        <dbReference type="Pfam" id="PF02517"/>
    </source>
</evidence>
<feature type="transmembrane region" description="Helical" evidence="1">
    <location>
        <begin position="21"/>
        <end position="44"/>
    </location>
</feature>
<dbReference type="EMBL" id="JACHXK010000002">
    <property type="protein sequence ID" value="MBB3109248.1"/>
    <property type="molecule type" value="Genomic_DNA"/>
</dbReference>
<dbReference type="Pfam" id="PF02517">
    <property type="entry name" value="Rce1-like"/>
    <property type="match status" value="1"/>
</dbReference>
<evidence type="ECO:0000313" key="4">
    <source>
        <dbReference type="Proteomes" id="UP000570361"/>
    </source>
</evidence>
<keyword evidence="4" id="KW-1185">Reference proteome</keyword>
<accession>A0A7W5AUX8</accession>
<dbReference type="Proteomes" id="UP000570361">
    <property type="component" value="Unassembled WGS sequence"/>
</dbReference>
<dbReference type="GO" id="GO:0004175">
    <property type="term" value="F:endopeptidase activity"/>
    <property type="evidence" value="ECO:0007669"/>
    <property type="project" value="UniProtKB-ARBA"/>
</dbReference>
<evidence type="ECO:0000256" key="1">
    <source>
        <dbReference type="SAM" id="Phobius"/>
    </source>
</evidence>
<keyword evidence="1" id="KW-0472">Membrane</keyword>
<name>A0A7W5AUX8_9BACL</name>
<sequence length="196" mass="22586">MKKFDMSKFKLRKVTIDEIDDRMLLINLYATQAVTLIIGLIWIFFQKGNPILLFSAPKDFSFLYWGAGLAAAVLLVDLAVSRFVPDEVNDDGGVNDRIFKNRAWWHILLLSFVVAVCEETLFRGGIQATIGPYWTSIIFAAIHVRYLKHWIPTGLVFSISYGLGWIYEYTDTLWTPIVAHFLIDAIMGFIIRFRRE</sequence>
<feature type="transmembrane region" description="Helical" evidence="1">
    <location>
        <begin position="64"/>
        <end position="84"/>
    </location>
</feature>
<feature type="domain" description="CAAX prenyl protease 2/Lysostaphin resistance protein A-like" evidence="2">
    <location>
        <begin position="103"/>
        <end position="186"/>
    </location>
</feature>
<feature type="transmembrane region" description="Helical" evidence="1">
    <location>
        <begin position="104"/>
        <end position="122"/>
    </location>
</feature>
<feature type="transmembrane region" description="Helical" evidence="1">
    <location>
        <begin position="128"/>
        <end position="144"/>
    </location>
</feature>
<keyword evidence="1" id="KW-0812">Transmembrane</keyword>
<keyword evidence="1" id="KW-1133">Transmembrane helix</keyword>
<proteinExistence type="predicted"/>